<dbReference type="OrthoDB" id="44091at2157"/>
<dbReference type="PANTHER" id="PTHR35561">
    <property type="entry name" value="RNA 2',3'-CYCLIC PHOSPHODIESTERASE"/>
    <property type="match status" value="1"/>
</dbReference>
<keyword evidence="4" id="KW-1185">Reference proteome</keyword>
<comment type="catalytic activity">
    <reaction evidence="2">
        <text>a 3'-end 2',3'-cyclophospho-ribonucleotide-RNA + H2O = a 3'-end 2'-phospho-ribonucleotide-RNA + H(+)</text>
        <dbReference type="Rhea" id="RHEA:11828"/>
        <dbReference type="Rhea" id="RHEA-COMP:10464"/>
        <dbReference type="Rhea" id="RHEA-COMP:17353"/>
        <dbReference type="ChEBI" id="CHEBI:15377"/>
        <dbReference type="ChEBI" id="CHEBI:15378"/>
        <dbReference type="ChEBI" id="CHEBI:83064"/>
        <dbReference type="ChEBI" id="CHEBI:173113"/>
        <dbReference type="EC" id="3.1.4.58"/>
    </reaction>
</comment>
<dbReference type="AlphaFoldDB" id="A0A554NCD7"/>
<dbReference type="GO" id="GO:0004113">
    <property type="term" value="F:2',3'-cyclic-nucleotide 3'-phosphodiesterase activity"/>
    <property type="evidence" value="ECO:0007669"/>
    <property type="project" value="InterPro"/>
</dbReference>
<dbReference type="InterPro" id="IPR004175">
    <property type="entry name" value="RNA_CPDase"/>
</dbReference>
<dbReference type="RefSeq" id="WP_144260897.1">
    <property type="nucleotide sequence ID" value="NZ_QMDX01000002.1"/>
</dbReference>
<gene>
    <name evidence="3" type="primary">thpR</name>
    <name evidence="3" type="ORF">DP107_04165</name>
</gene>
<dbReference type="NCBIfam" id="TIGR02258">
    <property type="entry name" value="2_5_ligase"/>
    <property type="match status" value="1"/>
</dbReference>
<name>A0A554NCD7_9EURY</name>
<comment type="similarity">
    <text evidence="2">Belongs to the 2H phosphoesterase superfamily. ThpR family.</text>
</comment>
<dbReference type="FunCoup" id="A0A554NCD7">
    <property type="interactions" value="1"/>
</dbReference>
<feature type="active site" description="Proton donor" evidence="2">
    <location>
        <position position="38"/>
    </location>
</feature>
<proteinExistence type="inferred from homology"/>
<evidence type="ECO:0000256" key="2">
    <source>
        <dbReference type="HAMAP-Rule" id="MF_01940"/>
    </source>
</evidence>
<dbReference type="Gene3D" id="3.90.1140.10">
    <property type="entry name" value="Cyclic phosphodiesterase"/>
    <property type="match status" value="1"/>
</dbReference>
<protein>
    <recommendedName>
        <fullName evidence="2">RNA 2',3'-cyclic phosphodiesterase</fullName>
        <shortName evidence="2">RNA 2',3'-CPDase</shortName>
        <ecNumber evidence="2">3.1.4.58</ecNumber>
    </recommendedName>
</protein>
<dbReference type="HAMAP" id="MF_01940">
    <property type="entry name" value="RNA_CPDase"/>
    <property type="match status" value="1"/>
</dbReference>
<dbReference type="InterPro" id="IPR009097">
    <property type="entry name" value="Cyclic_Pdiesterase"/>
</dbReference>
<comment type="caution">
    <text evidence="3">The sequence shown here is derived from an EMBL/GenBank/DDBJ whole genome shotgun (WGS) entry which is preliminary data.</text>
</comment>
<dbReference type="PANTHER" id="PTHR35561:SF1">
    <property type="entry name" value="RNA 2',3'-CYCLIC PHOSPHODIESTERASE"/>
    <property type="match status" value="1"/>
</dbReference>
<feature type="short sequence motif" description="HXTX 1" evidence="2">
    <location>
        <begin position="38"/>
        <end position="41"/>
    </location>
</feature>
<keyword evidence="1 2" id="KW-0378">Hydrolase</keyword>
<evidence type="ECO:0000313" key="4">
    <source>
        <dbReference type="Proteomes" id="UP000319894"/>
    </source>
</evidence>
<dbReference type="Proteomes" id="UP000319894">
    <property type="component" value="Unassembled WGS sequence"/>
</dbReference>
<comment type="function">
    <text evidence="2">Hydrolyzes RNA 2',3'-cyclic phosphodiester to an RNA 2'-phosphomonoester.</text>
</comment>
<accession>A0A554NCD7</accession>
<dbReference type="InParanoid" id="A0A554NCD7"/>
<dbReference type="SUPFAM" id="SSF55144">
    <property type="entry name" value="LigT-like"/>
    <property type="match status" value="1"/>
</dbReference>
<dbReference type="EMBL" id="QMDX01000002">
    <property type="protein sequence ID" value="TSD15057.1"/>
    <property type="molecule type" value="Genomic_DNA"/>
</dbReference>
<reference evidence="3 4" key="1">
    <citation type="submission" date="2018-06" db="EMBL/GenBank/DDBJ databases">
        <title>Natronomonas sp. F16-60 a new haloarchaeon isolated from a solar saltern of Isla Cristina, Huelva, Spain.</title>
        <authorList>
            <person name="Duran-Viseras A."/>
            <person name="Sanchez-Porro C."/>
            <person name="Ventosa A."/>
        </authorList>
    </citation>
    <scope>NUCLEOTIDE SEQUENCE [LARGE SCALE GENOMIC DNA]</scope>
    <source>
        <strain evidence="3 4">F16-60</strain>
    </source>
</reference>
<dbReference type="Pfam" id="PF13563">
    <property type="entry name" value="2_5_RNA_ligase2"/>
    <property type="match status" value="1"/>
</dbReference>
<organism evidence="3 4">
    <name type="scientific">Haloglomus irregulare</name>
    <dbReference type="NCBI Taxonomy" id="2234134"/>
    <lineage>
        <taxon>Archaea</taxon>
        <taxon>Methanobacteriati</taxon>
        <taxon>Methanobacteriota</taxon>
        <taxon>Stenosarchaea group</taxon>
        <taxon>Halobacteria</taxon>
        <taxon>Halobacteriales</taxon>
        <taxon>Natronomonadaceae</taxon>
        <taxon>Haloglomus</taxon>
    </lineage>
</organism>
<evidence type="ECO:0000256" key="1">
    <source>
        <dbReference type="ARBA" id="ARBA00022801"/>
    </source>
</evidence>
<dbReference type="GO" id="GO:0008664">
    <property type="term" value="F:RNA 2',3'-cyclic 3'-phosphodiesterase activity"/>
    <property type="evidence" value="ECO:0007669"/>
    <property type="project" value="UniProtKB-EC"/>
</dbReference>
<evidence type="ECO:0000313" key="3">
    <source>
        <dbReference type="EMBL" id="TSD15057.1"/>
    </source>
</evidence>
<feature type="active site" description="Proton acceptor" evidence="2">
    <location>
        <position position="127"/>
    </location>
</feature>
<dbReference type="EC" id="3.1.4.58" evidence="2"/>
<sequence length="183" mass="19783">MRLFVSADLDPLAAAVRAVQAPFRDRPGLDPTDPEGVHVTLQFLGETDPARLDDVRSALAAAVDDAGVGPFTAEIGGYGVFPSLDDISVVWLGVRRGQAELTALHESVEARTTDLGFDPEDHAFTPHATVARMRDARPKTHVQEVVREREPDVGGIDIDEIRLTESTLTDTGPEYGTVARFPL</sequence>
<feature type="short sequence motif" description="HXTX 2" evidence="2">
    <location>
        <begin position="127"/>
        <end position="130"/>
    </location>
</feature>